<dbReference type="EMBL" id="LAZR01000126">
    <property type="protein sequence ID" value="KKN88717.1"/>
    <property type="molecule type" value="Genomic_DNA"/>
</dbReference>
<reference evidence="1" key="1">
    <citation type="journal article" date="2015" name="Nature">
        <title>Complex archaea that bridge the gap between prokaryotes and eukaryotes.</title>
        <authorList>
            <person name="Spang A."/>
            <person name="Saw J.H."/>
            <person name="Jorgensen S.L."/>
            <person name="Zaremba-Niedzwiedzka K."/>
            <person name="Martijn J."/>
            <person name="Lind A.E."/>
            <person name="van Eijk R."/>
            <person name="Schleper C."/>
            <person name="Guy L."/>
            <person name="Ettema T.J."/>
        </authorList>
    </citation>
    <scope>NUCLEOTIDE SEQUENCE</scope>
</reference>
<organism evidence="1">
    <name type="scientific">marine sediment metagenome</name>
    <dbReference type="NCBI Taxonomy" id="412755"/>
    <lineage>
        <taxon>unclassified sequences</taxon>
        <taxon>metagenomes</taxon>
        <taxon>ecological metagenomes</taxon>
    </lineage>
</organism>
<dbReference type="AlphaFoldDB" id="A0A0F9UMJ0"/>
<proteinExistence type="predicted"/>
<gene>
    <name evidence="1" type="ORF">LCGC14_0246080</name>
</gene>
<accession>A0A0F9UMJ0</accession>
<name>A0A0F9UMJ0_9ZZZZ</name>
<sequence length="192" mass="22361">MKEKISNIHIPSFVDLLAEYQINEHQFMICWFVHTKDMKTYYKYTQEVSHVRRADLEELVEKGVLITPSSNLNTYELDSMSLTGSFAEGLFVLDAREAAMELWNKYPVRFTKDDGTNYPAKTVTDRDKLLEYYIRQGIGYNLNVHKNVLKLTDVYLELVGRGEMTGLGIEKYIRGHYWEQVEVLAKELGYGI</sequence>
<protein>
    <submittedName>
        <fullName evidence="1">Uncharacterized protein</fullName>
    </submittedName>
</protein>
<comment type="caution">
    <text evidence="1">The sequence shown here is derived from an EMBL/GenBank/DDBJ whole genome shotgun (WGS) entry which is preliminary data.</text>
</comment>
<evidence type="ECO:0000313" key="1">
    <source>
        <dbReference type="EMBL" id="KKN88717.1"/>
    </source>
</evidence>